<proteinExistence type="predicted"/>
<name>A0A0A9AAE7_ARUDO</name>
<reference evidence="1" key="2">
    <citation type="journal article" date="2015" name="Data Brief">
        <title>Shoot transcriptome of the giant reed, Arundo donax.</title>
        <authorList>
            <person name="Barrero R.A."/>
            <person name="Guerrero F.D."/>
            <person name="Moolhuijzen P."/>
            <person name="Goolsby J.A."/>
            <person name="Tidwell J."/>
            <person name="Bellgard S.E."/>
            <person name="Bellgard M.I."/>
        </authorList>
    </citation>
    <scope>NUCLEOTIDE SEQUENCE</scope>
    <source>
        <tissue evidence="1">Shoot tissue taken approximately 20 cm above the soil surface</tissue>
    </source>
</reference>
<accession>A0A0A9AAE7</accession>
<evidence type="ECO:0000313" key="1">
    <source>
        <dbReference type="EMBL" id="JAD44022.1"/>
    </source>
</evidence>
<protein>
    <submittedName>
        <fullName evidence="1">Uncharacterized protein</fullName>
    </submittedName>
</protein>
<dbReference type="AlphaFoldDB" id="A0A0A9AAE7"/>
<reference evidence="1" key="1">
    <citation type="submission" date="2014-09" db="EMBL/GenBank/DDBJ databases">
        <authorList>
            <person name="Magalhaes I.L.F."/>
            <person name="Oliveira U."/>
            <person name="Santos F.R."/>
            <person name="Vidigal T.H.D.A."/>
            <person name="Brescovit A.D."/>
            <person name="Santos A.J."/>
        </authorList>
    </citation>
    <scope>NUCLEOTIDE SEQUENCE</scope>
    <source>
        <tissue evidence="1">Shoot tissue taken approximately 20 cm above the soil surface</tissue>
    </source>
</reference>
<dbReference type="EMBL" id="GBRH01253873">
    <property type="protein sequence ID" value="JAD44022.1"/>
    <property type="molecule type" value="Transcribed_RNA"/>
</dbReference>
<organism evidence="1">
    <name type="scientific">Arundo donax</name>
    <name type="common">Giant reed</name>
    <name type="synonym">Donax arundinaceus</name>
    <dbReference type="NCBI Taxonomy" id="35708"/>
    <lineage>
        <taxon>Eukaryota</taxon>
        <taxon>Viridiplantae</taxon>
        <taxon>Streptophyta</taxon>
        <taxon>Embryophyta</taxon>
        <taxon>Tracheophyta</taxon>
        <taxon>Spermatophyta</taxon>
        <taxon>Magnoliopsida</taxon>
        <taxon>Liliopsida</taxon>
        <taxon>Poales</taxon>
        <taxon>Poaceae</taxon>
        <taxon>PACMAD clade</taxon>
        <taxon>Arundinoideae</taxon>
        <taxon>Arundineae</taxon>
        <taxon>Arundo</taxon>
    </lineage>
</organism>
<sequence length="39" mass="4181">MPTGCIVSSEKDWIGVSISSAYMACPVGFSQEKLSMRAL</sequence>